<organism evidence="15 16">
    <name type="scientific">Acipenser oxyrinchus oxyrinchus</name>
    <dbReference type="NCBI Taxonomy" id="40147"/>
    <lineage>
        <taxon>Eukaryota</taxon>
        <taxon>Metazoa</taxon>
        <taxon>Chordata</taxon>
        <taxon>Craniata</taxon>
        <taxon>Vertebrata</taxon>
        <taxon>Euteleostomi</taxon>
        <taxon>Actinopterygii</taxon>
        <taxon>Chondrostei</taxon>
        <taxon>Acipenseriformes</taxon>
        <taxon>Acipenseridae</taxon>
        <taxon>Acipenser</taxon>
    </lineage>
</organism>
<keyword evidence="6" id="KW-0768">Sushi</keyword>
<dbReference type="InterPro" id="IPR035976">
    <property type="entry name" value="Sushi/SCR/CCP_sf"/>
</dbReference>
<dbReference type="EMBL" id="JAGXEW010000017">
    <property type="protein sequence ID" value="KAK1162362.1"/>
    <property type="molecule type" value="Genomic_DNA"/>
</dbReference>
<dbReference type="InterPro" id="IPR000436">
    <property type="entry name" value="Sushi_SCR_CCP_dom"/>
</dbReference>
<evidence type="ECO:0000256" key="6">
    <source>
        <dbReference type="ARBA" id="ARBA00022659"/>
    </source>
</evidence>
<sequence length="167" mass="19465">MNPFKKKNSVVEGVNAEYVLCICFIAETCQHLPAIPNGYTVVRQYDCKEKFEYRCHDNYILDGAVETQCEQTENQKPVCRASCVISVLRGRILYNNQKTWLHNLPERRVQHADRVAFYCKDKDRECGYPVYTQCLDGNLTIPSCYKEPSSFKYNLHYMTLPSEIQQC</sequence>
<evidence type="ECO:0000256" key="10">
    <source>
        <dbReference type="ARBA" id="ARBA00023157"/>
    </source>
</evidence>
<evidence type="ECO:0000256" key="7">
    <source>
        <dbReference type="ARBA" id="ARBA00022674"/>
    </source>
</evidence>
<dbReference type="GO" id="GO:0008201">
    <property type="term" value="F:heparin binding"/>
    <property type="evidence" value="ECO:0007669"/>
    <property type="project" value="UniProtKB-KW"/>
</dbReference>
<gene>
    <name evidence="15" type="primary">Apoh</name>
    <name evidence="15" type="ORF">AOXY_G18753</name>
</gene>
<dbReference type="PANTHER" id="PTHR45785:SF2">
    <property type="entry name" value="COMPLEMENT FACTOR H-RELATED"/>
    <property type="match status" value="1"/>
</dbReference>
<evidence type="ECO:0000256" key="12">
    <source>
        <dbReference type="ARBA" id="ARBA00029855"/>
    </source>
</evidence>
<evidence type="ECO:0000256" key="1">
    <source>
        <dbReference type="ARBA" id="ARBA00003651"/>
    </source>
</evidence>
<dbReference type="InterPro" id="IPR015104">
    <property type="entry name" value="Sushi_2"/>
</dbReference>
<keyword evidence="10" id="KW-1015">Disulfide bond</keyword>
<comment type="caution">
    <text evidence="15">The sequence shown here is derived from an EMBL/GenBank/DDBJ whole genome shotgun (WGS) entry which is preliminary data.</text>
</comment>
<protein>
    <recommendedName>
        <fullName evidence="4">Beta-2-glycoprotein 1</fullName>
    </recommendedName>
    <alternativeName>
        <fullName evidence="12">Apolipoprotein H</fullName>
    </alternativeName>
    <alternativeName>
        <fullName evidence="13">Beta-2-glycoprotein I</fullName>
    </alternativeName>
</protein>
<proteinExistence type="predicted"/>
<dbReference type="AlphaFoldDB" id="A0AAD8G448"/>
<reference evidence="15" key="1">
    <citation type="submission" date="2022-02" db="EMBL/GenBank/DDBJ databases">
        <title>Atlantic sturgeon de novo genome assembly.</title>
        <authorList>
            <person name="Stock M."/>
            <person name="Klopp C."/>
            <person name="Guiguen Y."/>
            <person name="Cabau C."/>
            <person name="Parinello H."/>
            <person name="Santidrian Yebra-Pimentel E."/>
            <person name="Kuhl H."/>
            <person name="Dirks R.P."/>
            <person name="Guessner J."/>
            <person name="Wuertz S."/>
            <person name="Du K."/>
            <person name="Schartl M."/>
        </authorList>
    </citation>
    <scope>NUCLEOTIDE SEQUENCE</scope>
    <source>
        <strain evidence="15">STURGEONOMICS-FGT-2020</strain>
        <tissue evidence="15">Whole blood</tissue>
    </source>
</reference>
<dbReference type="GO" id="GO:0005576">
    <property type="term" value="C:extracellular region"/>
    <property type="evidence" value="ECO:0007669"/>
    <property type="project" value="UniProtKB-SubCell"/>
</dbReference>
<evidence type="ECO:0000256" key="5">
    <source>
        <dbReference type="ARBA" id="ARBA00022525"/>
    </source>
</evidence>
<dbReference type="CDD" id="cd00033">
    <property type="entry name" value="CCP"/>
    <property type="match status" value="1"/>
</dbReference>
<feature type="domain" description="Sushi" evidence="14">
    <location>
        <begin position="29"/>
        <end position="79"/>
    </location>
</feature>
<dbReference type="Pfam" id="PF09014">
    <property type="entry name" value="Sushi_2"/>
    <property type="match status" value="1"/>
</dbReference>
<dbReference type="Proteomes" id="UP001230051">
    <property type="component" value="Unassembled WGS sequence"/>
</dbReference>
<evidence type="ECO:0000256" key="9">
    <source>
        <dbReference type="ARBA" id="ARBA00022737"/>
    </source>
</evidence>
<comment type="function">
    <text evidence="1">Binds to various kinds of negatively charged substances such as heparin, phospholipids, and dextran sulfate. May prevent activation of the intrinsic blood coagulation cascade by binding to phospholipids on the surface of damaged cells.</text>
</comment>
<evidence type="ECO:0000259" key="14">
    <source>
        <dbReference type="SMART" id="SM00032"/>
    </source>
</evidence>
<dbReference type="SUPFAM" id="SSF57535">
    <property type="entry name" value="Complement control module/SCR domain"/>
    <property type="match status" value="2"/>
</dbReference>
<evidence type="ECO:0000256" key="8">
    <source>
        <dbReference type="ARBA" id="ARBA00022729"/>
    </source>
</evidence>
<dbReference type="SMART" id="SM00032">
    <property type="entry name" value="CCP"/>
    <property type="match status" value="1"/>
</dbReference>
<evidence type="ECO:0000256" key="4">
    <source>
        <dbReference type="ARBA" id="ARBA00020104"/>
    </source>
</evidence>
<dbReference type="Gene3D" id="2.10.70.10">
    <property type="entry name" value="Complement Module, domain 1"/>
    <property type="match status" value="2"/>
</dbReference>
<evidence type="ECO:0000256" key="11">
    <source>
        <dbReference type="ARBA" id="ARBA00023180"/>
    </source>
</evidence>
<keyword evidence="7" id="KW-0358">Heparin-binding</keyword>
<keyword evidence="5" id="KW-0964">Secreted</keyword>
<keyword evidence="9" id="KW-0677">Repeat</keyword>
<dbReference type="InterPro" id="IPR051503">
    <property type="entry name" value="ComplSys_Reg/VirEntry_Med"/>
</dbReference>
<comment type="subcellular location">
    <subcellularLocation>
        <location evidence="3">Secreted</location>
    </subcellularLocation>
    <subcellularLocation>
        <location evidence="2">Virion</location>
    </subcellularLocation>
</comment>
<keyword evidence="16" id="KW-1185">Reference proteome</keyword>
<evidence type="ECO:0000256" key="2">
    <source>
        <dbReference type="ARBA" id="ARBA00004328"/>
    </source>
</evidence>
<evidence type="ECO:0000256" key="3">
    <source>
        <dbReference type="ARBA" id="ARBA00004613"/>
    </source>
</evidence>
<keyword evidence="11" id="KW-0325">Glycoprotein</keyword>
<evidence type="ECO:0000313" key="15">
    <source>
        <dbReference type="EMBL" id="KAK1162362.1"/>
    </source>
</evidence>
<evidence type="ECO:0000313" key="16">
    <source>
        <dbReference type="Proteomes" id="UP001230051"/>
    </source>
</evidence>
<accession>A0AAD8G448</accession>
<name>A0AAD8G448_ACIOX</name>
<evidence type="ECO:0000256" key="13">
    <source>
        <dbReference type="ARBA" id="ARBA00033414"/>
    </source>
</evidence>
<keyword evidence="8" id="KW-0732">Signal</keyword>
<dbReference type="PANTHER" id="PTHR45785">
    <property type="entry name" value="COMPLEMENT FACTOR H-RELATED"/>
    <property type="match status" value="1"/>
</dbReference>